<evidence type="ECO:0000256" key="1">
    <source>
        <dbReference type="SAM" id="Phobius"/>
    </source>
</evidence>
<organism evidence="2">
    <name type="scientific">Culex pipiens</name>
    <name type="common">House mosquito</name>
    <dbReference type="NCBI Taxonomy" id="7175"/>
    <lineage>
        <taxon>Eukaryota</taxon>
        <taxon>Metazoa</taxon>
        <taxon>Ecdysozoa</taxon>
        <taxon>Arthropoda</taxon>
        <taxon>Hexapoda</taxon>
        <taxon>Insecta</taxon>
        <taxon>Pterygota</taxon>
        <taxon>Neoptera</taxon>
        <taxon>Endopterygota</taxon>
        <taxon>Diptera</taxon>
        <taxon>Nematocera</taxon>
        <taxon>Culicoidea</taxon>
        <taxon>Culicidae</taxon>
        <taxon>Culicinae</taxon>
        <taxon>Culicini</taxon>
        <taxon>Culex</taxon>
        <taxon>Culex</taxon>
    </lineage>
</organism>
<sequence>MILLDTVQELDRIDHFFIQIFFGNTAFFGVFLVDRMHFFSSTFVLLALLLTFLPLIVFAFLPAHDFEVVPLFAITALAALCRTLRNALVVLVSTIRADLRLLLEHFIHSVLFFHPLILLQLLPRRLFRHALINHLRRRELWLVDERFF</sequence>
<protein>
    <submittedName>
        <fullName evidence="2">(northern house mosquito) hypothetical protein</fullName>
    </submittedName>
</protein>
<feature type="transmembrane region" description="Helical" evidence="1">
    <location>
        <begin position="38"/>
        <end position="61"/>
    </location>
</feature>
<keyword evidence="1" id="KW-0472">Membrane</keyword>
<feature type="transmembrane region" description="Helical" evidence="1">
    <location>
        <begin position="68"/>
        <end position="85"/>
    </location>
</feature>
<proteinExistence type="predicted"/>
<evidence type="ECO:0000313" key="2">
    <source>
        <dbReference type="EMBL" id="CAG6452385.1"/>
    </source>
</evidence>
<feature type="transmembrane region" description="Helical" evidence="1">
    <location>
        <begin position="12"/>
        <end position="32"/>
    </location>
</feature>
<feature type="transmembrane region" description="Helical" evidence="1">
    <location>
        <begin position="105"/>
        <end position="122"/>
    </location>
</feature>
<name>A0A8D8EZV4_CULPI</name>
<reference evidence="2" key="1">
    <citation type="submission" date="2021-05" db="EMBL/GenBank/DDBJ databases">
        <authorList>
            <person name="Alioto T."/>
            <person name="Alioto T."/>
            <person name="Gomez Garrido J."/>
        </authorList>
    </citation>
    <scope>NUCLEOTIDE SEQUENCE</scope>
</reference>
<dbReference type="EMBL" id="HBUE01020574">
    <property type="protein sequence ID" value="CAG6452385.1"/>
    <property type="molecule type" value="Transcribed_RNA"/>
</dbReference>
<keyword evidence="1" id="KW-1133">Transmembrane helix</keyword>
<dbReference type="AlphaFoldDB" id="A0A8D8EZV4"/>
<accession>A0A8D8EZV4</accession>
<keyword evidence="1" id="KW-0812">Transmembrane</keyword>